<accession>A3TWZ8</accession>
<dbReference type="CDD" id="cd05401">
    <property type="entry name" value="NT_GlnE_GlnD_like"/>
    <property type="match status" value="2"/>
</dbReference>
<feature type="domain" description="Glutamate-ammonia ligase adenylyltransferase repeated" evidence="7">
    <location>
        <begin position="42"/>
        <end position="274"/>
    </location>
</feature>
<dbReference type="InterPro" id="IPR043519">
    <property type="entry name" value="NT_sf"/>
</dbReference>
<dbReference type="EMBL" id="AAMO01000004">
    <property type="protein sequence ID" value="EAQ03358.1"/>
    <property type="molecule type" value="Genomic_DNA"/>
</dbReference>
<keyword evidence="1 9" id="KW-0808">Transferase</keyword>
<name>A3TWZ8_PSEBH</name>
<dbReference type="SUPFAM" id="SSF81593">
    <property type="entry name" value="Nucleotidyltransferase substrate binding subunit/domain"/>
    <property type="match status" value="2"/>
</dbReference>
<dbReference type="Gene3D" id="1.20.120.330">
    <property type="entry name" value="Nucleotidyltransferases domain 2"/>
    <property type="match status" value="2"/>
</dbReference>
<dbReference type="GO" id="GO:0005829">
    <property type="term" value="C:cytosol"/>
    <property type="evidence" value="ECO:0007669"/>
    <property type="project" value="TreeGrafter"/>
</dbReference>
<evidence type="ECO:0000259" key="7">
    <source>
        <dbReference type="Pfam" id="PF03710"/>
    </source>
</evidence>
<keyword evidence="3" id="KW-0547">Nucleotide-binding</keyword>
<feature type="domain" description="PII-uridylyltransferase/Glutamine-synthetase adenylyltransferase" evidence="8">
    <location>
        <begin position="296"/>
        <end position="436"/>
    </location>
</feature>
<dbReference type="NCBIfam" id="NF010706">
    <property type="entry name" value="PRK14108.1"/>
    <property type="match status" value="1"/>
</dbReference>
<dbReference type="InterPro" id="IPR013546">
    <property type="entry name" value="PII_UdlTrfase/GS_AdlTrfase"/>
</dbReference>
<dbReference type="RefSeq" id="WP_009804658.1">
    <property type="nucleotide sequence ID" value="NZ_CH724131.1"/>
</dbReference>
<dbReference type="OrthoDB" id="9759366at2"/>
<protein>
    <submittedName>
        <fullName evidence="9">Glutamate-ammonia ligase adenylyltransferase</fullName>
    </submittedName>
</protein>
<evidence type="ECO:0000256" key="3">
    <source>
        <dbReference type="ARBA" id="ARBA00022741"/>
    </source>
</evidence>
<dbReference type="Pfam" id="PF03710">
    <property type="entry name" value="GlnE"/>
    <property type="match status" value="2"/>
</dbReference>
<comment type="caution">
    <text evidence="9">The sequence shown here is derived from an EMBL/GenBank/DDBJ whole genome shotgun (WGS) entry which is preliminary data.</text>
</comment>
<sequence>MSFADRLTRLPRPHDPDRAEDARAILTRKGPVGDLLAGAGGSSPYLLSLMQKEADWLPDALSDPETALKAEFARLRGVERGHLPSALRQGKRRIALLIALADLGGVWPLEEVTGHLTAFADLACDLALQAALAPLVRRGKLPGMDEESLATGCGMVILAMGKMGAGELNYSSDIDLISLFDETRYDPDDYAEARAACIRATRTVAATLSEMTGEGYVFRTDLRLRPDPSVTPVCLSLDAAERYYESLGRTWERAAYIKARPCAGDLEAGERFLTALRPFVWRRHLDYAAIQDAHDMRQAIRDHKGHHGDITLPGHDMKLGRGGIREIEFFAQFHQIIAGGRDPDLRVRSTVEALRLLTVHNWIPEDITEKLVGHYRALREVEHRIQMVNDAQTHALPQTDPGLDRIAALSAQDPDDFRRDLRARLEEVHGICEQFFARDTGKARDEAPEAEADFDSETIARWRGYPALRSQRAQNIFQRLKPRLLAALSRSARPDEALSAFDGFLAGLPAGVQLFSLFEANPQLIDLLADIAGTAPELARYLSRNASVFDAVIGGSFFDPWPDADSLAEDLSALLKAEEDYEKRLDAARRWQKEWHFRVGVHHLRGLIGAADAAQHYTDIADATLRALWPAVQEEFALRHGAPPGRGAMVLGMGSLGARRLNARSDLDLIIIYDPQEAEGSDGRRPLATRTYYARLTQALVTALSAPTAAGRLYEVDMRLRPSGNQGPVATSWSAFRNYQDTEAWTWEHLALTLARPVAGPPDFMRNVEDFRRRTLSAAPNPDRLRRDLAEMRARIASAKGQGGAWDMKIGRGKAQDIELLAQAGTLAAGEAGSDMARGLAHAADAGWIDEVAADQLTEAWRSFRNLTLTARLLTDRELVPGDLGRGGCDFLLREVGAETLDELKTRLDGMVARSGDQIDAALKTEPDDG</sequence>
<keyword evidence="6" id="KW-0511">Multifunctional enzyme</keyword>
<keyword evidence="10" id="KW-1185">Reference proteome</keyword>
<dbReference type="GO" id="GO:0008882">
    <property type="term" value="F:[glutamate-ammonia-ligase] adenylyltransferase activity"/>
    <property type="evidence" value="ECO:0007669"/>
    <property type="project" value="InterPro"/>
</dbReference>
<evidence type="ECO:0000256" key="6">
    <source>
        <dbReference type="ARBA" id="ARBA00023268"/>
    </source>
</evidence>
<evidence type="ECO:0000256" key="4">
    <source>
        <dbReference type="ARBA" id="ARBA00022840"/>
    </source>
</evidence>
<feature type="domain" description="Glutamate-ammonia ligase adenylyltransferase repeated" evidence="7">
    <location>
        <begin position="528"/>
        <end position="767"/>
    </location>
</feature>
<reference evidence="9 10" key="1">
    <citation type="journal article" date="2010" name="J. Bacteriol.">
        <title>Genome sequences of Oceanicola granulosus HTCC2516(T) and Oceanicola batsensis HTCC2597(TDelta).</title>
        <authorList>
            <person name="Thrash J.C."/>
            <person name="Cho J.C."/>
            <person name="Vergin K.L."/>
            <person name="Giovannoni S.J."/>
        </authorList>
    </citation>
    <scope>NUCLEOTIDE SEQUENCE [LARGE SCALE GENOMIC DNA]</scope>
    <source>
        <strain evidence="10">ATCC BAA-863 / DSM 15984 / KCTC 12145 / HTCC2597</strain>
    </source>
</reference>
<dbReference type="GO" id="GO:0000820">
    <property type="term" value="P:regulation of glutamine family amino acid metabolic process"/>
    <property type="evidence" value="ECO:0007669"/>
    <property type="project" value="TreeGrafter"/>
</dbReference>
<keyword evidence="4" id="KW-0067">ATP-binding</keyword>
<dbReference type="Proteomes" id="UP000004318">
    <property type="component" value="Unassembled WGS sequence"/>
</dbReference>
<dbReference type="STRING" id="252305.OB2597_02022"/>
<evidence type="ECO:0000256" key="5">
    <source>
        <dbReference type="ARBA" id="ARBA00022842"/>
    </source>
</evidence>
<dbReference type="eggNOG" id="COG1391">
    <property type="taxonomic scope" value="Bacteria"/>
</dbReference>
<evidence type="ECO:0000259" key="8">
    <source>
        <dbReference type="Pfam" id="PF08335"/>
    </source>
</evidence>
<dbReference type="Gene3D" id="3.30.460.10">
    <property type="entry name" value="Beta Polymerase, domain 2"/>
    <property type="match status" value="2"/>
</dbReference>
<evidence type="ECO:0000256" key="1">
    <source>
        <dbReference type="ARBA" id="ARBA00022679"/>
    </source>
</evidence>
<dbReference type="PANTHER" id="PTHR30621">
    <property type="entry name" value="GLUTAMINE SYNTHETASE ADENYLYLTRANSFERASE"/>
    <property type="match status" value="1"/>
</dbReference>
<dbReference type="GO" id="GO:0005524">
    <property type="term" value="F:ATP binding"/>
    <property type="evidence" value="ECO:0007669"/>
    <property type="project" value="UniProtKB-KW"/>
</dbReference>
<proteinExistence type="predicted"/>
<keyword evidence="9" id="KW-0436">Ligase</keyword>
<dbReference type="InterPro" id="IPR023057">
    <property type="entry name" value="GlnE"/>
</dbReference>
<evidence type="ECO:0000313" key="9">
    <source>
        <dbReference type="EMBL" id="EAQ03358.1"/>
    </source>
</evidence>
<dbReference type="PANTHER" id="PTHR30621:SF0">
    <property type="entry name" value="BIFUNCTIONAL GLUTAMINE SYNTHETASE ADENYLYLTRANSFERASE_ADENYLYL-REMOVING ENZYME"/>
    <property type="match status" value="1"/>
</dbReference>
<dbReference type="InterPro" id="IPR005190">
    <property type="entry name" value="GlnE_rpt_dom"/>
</dbReference>
<dbReference type="AlphaFoldDB" id="A3TWZ8"/>
<dbReference type="Pfam" id="PF08335">
    <property type="entry name" value="GlnD_UR_UTase"/>
    <property type="match status" value="1"/>
</dbReference>
<keyword evidence="2 9" id="KW-0548">Nucleotidyltransferase</keyword>
<evidence type="ECO:0000256" key="2">
    <source>
        <dbReference type="ARBA" id="ARBA00022695"/>
    </source>
</evidence>
<dbReference type="SUPFAM" id="SSF81301">
    <property type="entry name" value="Nucleotidyltransferase"/>
    <property type="match status" value="2"/>
</dbReference>
<organism evidence="9 10">
    <name type="scientific">Pseudooceanicola batsensis (strain ATCC BAA-863 / DSM 15984 / KCTC 12145 / HTCC2597)</name>
    <name type="common">Oceanicola batsensis</name>
    <dbReference type="NCBI Taxonomy" id="252305"/>
    <lineage>
        <taxon>Bacteria</taxon>
        <taxon>Pseudomonadati</taxon>
        <taxon>Pseudomonadota</taxon>
        <taxon>Alphaproteobacteria</taxon>
        <taxon>Rhodobacterales</taxon>
        <taxon>Paracoccaceae</taxon>
        <taxon>Pseudooceanicola</taxon>
    </lineage>
</organism>
<keyword evidence="5" id="KW-0460">Magnesium</keyword>
<gene>
    <name evidence="9" type="ORF">OB2597_02022</name>
</gene>
<dbReference type="GO" id="GO:0016874">
    <property type="term" value="F:ligase activity"/>
    <property type="evidence" value="ECO:0007669"/>
    <property type="project" value="UniProtKB-KW"/>
</dbReference>
<dbReference type="HOGENOM" id="CLU_006233_0_0_5"/>
<evidence type="ECO:0000313" key="10">
    <source>
        <dbReference type="Proteomes" id="UP000004318"/>
    </source>
</evidence>